<feature type="domain" description="Pyruvate carboxyltransferase" evidence="2">
    <location>
        <begin position="6"/>
        <end position="265"/>
    </location>
</feature>
<dbReference type="PANTHER" id="PTHR10277">
    <property type="entry name" value="HOMOCITRATE SYNTHASE-RELATED"/>
    <property type="match status" value="1"/>
</dbReference>
<gene>
    <name evidence="3" type="ORF">HYN46_10295</name>
</gene>
<dbReference type="GO" id="GO:0003852">
    <property type="term" value="F:2-isopropylmalate synthase activity"/>
    <property type="evidence" value="ECO:0007669"/>
    <property type="project" value="TreeGrafter"/>
</dbReference>
<dbReference type="Gene3D" id="3.20.20.70">
    <property type="entry name" value="Aldolase class I"/>
    <property type="match status" value="1"/>
</dbReference>
<dbReference type="SUPFAM" id="SSF51569">
    <property type="entry name" value="Aldolase"/>
    <property type="match status" value="1"/>
</dbReference>
<evidence type="ECO:0000259" key="2">
    <source>
        <dbReference type="PROSITE" id="PS50991"/>
    </source>
</evidence>
<dbReference type="PROSITE" id="PS50991">
    <property type="entry name" value="PYR_CT"/>
    <property type="match status" value="1"/>
</dbReference>
<dbReference type="EMBL" id="CP031222">
    <property type="protein sequence ID" value="AXI03192.1"/>
    <property type="molecule type" value="Genomic_DNA"/>
</dbReference>
<name>A0A345P7D3_9GAMM</name>
<dbReference type="InterPro" id="IPR050073">
    <property type="entry name" value="2-IPM_HCS-like"/>
</dbReference>
<organism evidence="3 4">
    <name type="scientific">Aquirhabdus parva</name>
    <dbReference type="NCBI Taxonomy" id="2283318"/>
    <lineage>
        <taxon>Bacteria</taxon>
        <taxon>Pseudomonadati</taxon>
        <taxon>Pseudomonadota</taxon>
        <taxon>Gammaproteobacteria</taxon>
        <taxon>Moraxellales</taxon>
        <taxon>Moraxellaceae</taxon>
        <taxon>Aquirhabdus</taxon>
    </lineage>
</organism>
<protein>
    <recommendedName>
        <fullName evidence="2">Pyruvate carboxyltransferase domain-containing protein</fullName>
    </recommendedName>
</protein>
<proteinExistence type="predicted"/>
<dbReference type="OrthoDB" id="9803573at2"/>
<dbReference type="InterPro" id="IPR013785">
    <property type="entry name" value="Aldolase_TIM"/>
</dbReference>
<keyword evidence="1" id="KW-0464">Manganese</keyword>
<dbReference type="KEGG" id="mbah:HYN46_10295"/>
<dbReference type="CDD" id="cd07944">
    <property type="entry name" value="DRE_TIM_HOA_like"/>
    <property type="match status" value="1"/>
</dbReference>
<evidence type="ECO:0000313" key="4">
    <source>
        <dbReference type="Proteomes" id="UP000253940"/>
    </source>
</evidence>
<evidence type="ECO:0000313" key="3">
    <source>
        <dbReference type="EMBL" id="AXI03192.1"/>
    </source>
</evidence>
<dbReference type="GO" id="GO:0009098">
    <property type="term" value="P:L-leucine biosynthetic process"/>
    <property type="evidence" value="ECO:0007669"/>
    <property type="project" value="TreeGrafter"/>
</dbReference>
<reference evidence="3 4" key="1">
    <citation type="submission" date="2018-07" db="EMBL/GenBank/DDBJ databases">
        <title>Genome sequencing of Moraxellaceae gen. HYN0046.</title>
        <authorList>
            <person name="Kim M."/>
            <person name="Yi H."/>
        </authorList>
    </citation>
    <scope>NUCLEOTIDE SEQUENCE [LARGE SCALE GENOMIC DNA]</scope>
    <source>
        <strain evidence="3 4">HYN0046</strain>
    </source>
</reference>
<accession>A0A345P7D3</accession>
<sequence length="538" mass="59085">MSAGQLTLLDCTLRDGGYYNNWDFDLDLVERYLQSMVSSGVDIVELGFRFTFANKAKFLGPYAYTTDRFLNQIHVPEGLILGVMVNAADYLKAPEGDVAAIRNFFAPKVESKVQLVRIAAHVAEVATCGGLVSTLHELGYRVGFNIMQSNSCTDEKLAELVRAIRGFEHVEVLYFADSLGNMDDAETLRIIQTLRLEWDGPLGFHGHDNMGKALGNTMTALSNGVSWLDATVTGMGRGAGNTQMEYLLVEIEKNSHKSVNPAQVIDLACNDFEAMKKHYGWGMNVFYYLGAQHKVHPTYVQDMLAQGIFSPNDVVTLIDLLGENTGASYKSQGVANLMTARFQRAEGSWSSRQLFENRPVLIVAGGPSAHRHWTAIENYIQENKPIVISLNLLDFVPLNLLSAIAVCHPGRLVPLMNNSIGVPLITPIQSLPSTITNSLSSSTIYDYGMQVDPTRMVPQDTGCIVSDALVAPYAICAALAGGATKIELVGFDGFDGRDERFHKVNDVFAMLLKVAGNTPIHSLTLTHYDIPQRSIYSF</sequence>
<dbReference type="AlphaFoldDB" id="A0A345P7D3"/>
<dbReference type="PANTHER" id="PTHR10277:SF9">
    <property type="entry name" value="2-ISOPROPYLMALATE SYNTHASE 1, CHLOROPLASTIC-RELATED"/>
    <property type="match status" value="1"/>
</dbReference>
<dbReference type="Proteomes" id="UP000253940">
    <property type="component" value="Chromosome"/>
</dbReference>
<dbReference type="InterPro" id="IPR000891">
    <property type="entry name" value="PYR_CT"/>
</dbReference>
<keyword evidence="4" id="KW-1185">Reference proteome</keyword>
<dbReference type="Pfam" id="PF00682">
    <property type="entry name" value="HMGL-like"/>
    <property type="match status" value="1"/>
</dbReference>
<evidence type="ECO:0000256" key="1">
    <source>
        <dbReference type="ARBA" id="ARBA00023211"/>
    </source>
</evidence>
<dbReference type="RefSeq" id="WP_114899302.1">
    <property type="nucleotide sequence ID" value="NZ_CP031222.1"/>
</dbReference>